<evidence type="ECO:0000313" key="8">
    <source>
        <dbReference type="EMBL" id="KAK9838244.1"/>
    </source>
</evidence>
<dbReference type="NCBIfam" id="NF006738">
    <property type="entry name" value="PRK09267.1-4"/>
    <property type="match status" value="1"/>
</dbReference>
<keyword evidence="5" id="KW-0288">FMN</keyword>
<keyword evidence="9" id="KW-1185">Reference proteome</keyword>
<dbReference type="InterPro" id="IPR050619">
    <property type="entry name" value="Flavodoxin"/>
</dbReference>
<dbReference type="PIRSF" id="PIRSF038996">
    <property type="entry name" value="FldA"/>
    <property type="match status" value="1"/>
</dbReference>
<keyword evidence="6" id="KW-0249">Electron transport</keyword>
<proteinExistence type="inferred from homology"/>
<evidence type="ECO:0000259" key="7">
    <source>
        <dbReference type="PROSITE" id="PS50902"/>
    </source>
</evidence>
<dbReference type="SUPFAM" id="SSF52218">
    <property type="entry name" value="Flavoproteins"/>
    <property type="match status" value="1"/>
</dbReference>
<organism evidence="8 9">
    <name type="scientific">Apatococcus fuscideae</name>
    <dbReference type="NCBI Taxonomy" id="2026836"/>
    <lineage>
        <taxon>Eukaryota</taxon>
        <taxon>Viridiplantae</taxon>
        <taxon>Chlorophyta</taxon>
        <taxon>core chlorophytes</taxon>
        <taxon>Trebouxiophyceae</taxon>
        <taxon>Chlorellales</taxon>
        <taxon>Chlorellaceae</taxon>
        <taxon>Apatococcus</taxon>
    </lineage>
</organism>
<dbReference type="PANTHER" id="PTHR42809:SF1">
    <property type="entry name" value="FLAVODOXIN 1"/>
    <property type="match status" value="1"/>
</dbReference>
<evidence type="ECO:0000256" key="3">
    <source>
        <dbReference type="ARBA" id="ARBA00022448"/>
    </source>
</evidence>
<dbReference type="PROSITE" id="PS50902">
    <property type="entry name" value="FLAVODOXIN_LIKE"/>
    <property type="match status" value="1"/>
</dbReference>
<reference evidence="8 9" key="1">
    <citation type="journal article" date="2024" name="Nat. Commun.">
        <title>Phylogenomics reveals the evolutionary origins of lichenization in chlorophyte algae.</title>
        <authorList>
            <person name="Puginier C."/>
            <person name="Libourel C."/>
            <person name="Otte J."/>
            <person name="Skaloud P."/>
            <person name="Haon M."/>
            <person name="Grisel S."/>
            <person name="Petersen M."/>
            <person name="Berrin J.G."/>
            <person name="Delaux P.M."/>
            <person name="Dal Grande F."/>
            <person name="Keller J."/>
        </authorList>
    </citation>
    <scope>NUCLEOTIDE SEQUENCE [LARGE SCALE GENOMIC DNA]</scope>
    <source>
        <strain evidence="8 9">SAG 2523</strain>
    </source>
</reference>
<protein>
    <recommendedName>
        <fullName evidence="7">Flavodoxin-like domain-containing protein</fullName>
    </recommendedName>
</protein>
<dbReference type="InterPro" id="IPR010086">
    <property type="entry name" value="Flavodoxin_lc"/>
</dbReference>
<dbReference type="GO" id="GO:0010181">
    <property type="term" value="F:FMN binding"/>
    <property type="evidence" value="ECO:0007669"/>
    <property type="project" value="InterPro"/>
</dbReference>
<evidence type="ECO:0000256" key="4">
    <source>
        <dbReference type="ARBA" id="ARBA00022630"/>
    </source>
</evidence>
<sequence length="151" mass="16385">MIQEELGTSAPQDIGEVDISKLAGFDGLVVGAPTWNTGADEGRSGTAWDDVLNSISGLRLSGKHVAVYGLGDSIGYGDYYCDAMEEIYRHFEKAGAKMIGHWPTDGYQHAESKAILENGKFCGLALDQDNEDDLTEERVKAWAKQLKSEGL</sequence>
<keyword evidence="3" id="KW-0813">Transport</keyword>
<dbReference type="InterPro" id="IPR008254">
    <property type="entry name" value="Flavodoxin/NO_synth"/>
</dbReference>
<dbReference type="Pfam" id="PF00258">
    <property type="entry name" value="Flavodoxin_1"/>
    <property type="match status" value="1"/>
</dbReference>
<dbReference type="PANTHER" id="PTHR42809">
    <property type="entry name" value="FLAVODOXIN 2"/>
    <property type="match status" value="1"/>
</dbReference>
<gene>
    <name evidence="8" type="ORF">WJX84_001310</name>
</gene>
<dbReference type="Proteomes" id="UP001485043">
    <property type="component" value="Unassembled WGS sequence"/>
</dbReference>
<dbReference type="AlphaFoldDB" id="A0AAW1RWD3"/>
<comment type="similarity">
    <text evidence="2">Belongs to the flavodoxin family.</text>
</comment>
<evidence type="ECO:0000313" key="9">
    <source>
        <dbReference type="Proteomes" id="UP001485043"/>
    </source>
</evidence>
<dbReference type="InterPro" id="IPR029039">
    <property type="entry name" value="Flavoprotein-like_sf"/>
</dbReference>
<evidence type="ECO:0000256" key="1">
    <source>
        <dbReference type="ARBA" id="ARBA00001917"/>
    </source>
</evidence>
<evidence type="ECO:0000256" key="6">
    <source>
        <dbReference type="ARBA" id="ARBA00022982"/>
    </source>
</evidence>
<keyword evidence="4" id="KW-0285">Flavoprotein</keyword>
<comment type="cofactor">
    <cofactor evidence="1">
        <name>FMN</name>
        <dbReference type="ChEBI" id="CHEBI:58210"/>
    </cofactor>
</comment>
<evidence type="ECO:0000256" key="2">
    <source>
        <dbReference type="ARBA" id="ARBA00005267"/>
    </source>
</evidence>
<comment type="caution">
    <text evidence="8">The sequence shown here is derived from an EMBL/GenBank/DDBJ whole genome shotgun (WGS) entry which is preliminary data.</text>
</comment>
<dbReference type="Gene3D" id="3.40.50.360">
    <property type="match status" value="1"/>
</dbReference>
<accession>A0AAW1RWD3</accession>
<name>A0AAW1RWD3_9CHLO</name>
<dbReference type="EMBL" id="JALJOV010001918">
    <property type="protein sequence ID" value="KAK9838244.1"/>
    <property type="molecule type" value="Genomic_DNA"/>
</dbReference>
<feature type="domain" description="Flavodoxin-like" evidence="7">
    <location>
        <begin position="1"/>
        <end position="147"/>
    </location>
</feature>
<dbReference type="NCBIfam" id="TIGR01752">
    <property type="entry name" value="flav_long"/>
    <property type="match status" value="1"/>
</dbReference>
<evidence type="ECO:0000256" key="5">
    <source>
        <dbReference type="ARBA" id="ARBA00022643"/>
    </source>
</evidence>